<gene>
    <name evidence="12" type="ORF">Q757_09325</name>
</gene>
<evidence type="ECO:0000256" key="8">
    <source>
        <dbReference type="ARBA" id="ARBA00023098"/>
    </source>
</evidence>
<dbReference type="Pfam" id="PF00288">
    <property type="entry name" value="GHMP_kinases_N"/>
    <property type="match status" value="1"/>
</dbReference>
<dbReference type="InterPro" id="IPR014721">
    <property type="entry name" value="Ribsml_uS5_D2-typ_fold_subgr"/>
</dbReference>
<evidence type="ECO:0000256" key="3">
    <source>
        <dbReference type="ARBA" id="ARBA00022679"/>
    </source>
</evidence>
<organism evidence="12 13">
    <name type="scientific">Oenococcus alcoholitolerans</name>
    <dbReference type="NCBI Taxonomy" id="931074"/>
    <lineage>
        <taxon>Bacteria</taxon>
        <taxon>Bacillati</taxon>
        <taxon>Bacillota</taxon>
        <taxon>Bacilli</taxon>
        <taxon>Lactobacillales</taxon>
        <taxon>Lactobacillaceae</taxon>
        <taxon>Oenococcus</taxon>
    </lineage>
</organism>
<dbReference type="Gene3D" id="3.30.70.890">
    <property type="entry name" value="GHMP kinase, C-terminal domain"/>
    <property type="match status" value="1"/>
</dbReference>
<keyword evidence="4" id="KW-0547">Nucleotide-binding</keyword>
<dbReference type="Pfam" id="PF08544">
    <property type="entry name" value="GHMP_kinases_C"/>
    <property type="match status" value="1"/>
</dbReference>
<protein>
    <submittedName>
        <fullName evidence="12">Kinase</fullName>
    </submittedName>
</protein>
<evidence type="ECO:0000256" key="7">
    <source>
        <dbReference type="ARBA" id="ARBA00022842"/>
    </source>
</evidence>
<dbReference type="PANTHER" id="PTHR43290:SF2">
    <property type="entry name" value="MEVALONATE KINASE"/>
    <property type="match status" value="1"/>
</dbReference>
<dbReference type="InterPro" id="IPR013750">
    <property type="entry name" value="GHMP_kinase_C_dom"/>
</dbReference>
<dbReference type="GO" id="GO:0016301">
    <property type="term" value="F:kinase activity"/>
    <property type="evidence" value="ECO:0007669"/>
    <property type="project" value="UniProtKB-KW"/>
</dbReference>
<keyword evidence="6" id="KW-0067">ATP-binding</keyword>
<evidence type="ECO:0000256" key="5">
    <source>
        <dbReference type="ARBA" id="ARBA00022777"/>
    </source>
</evidence>
<sequence>SQLVNKQGIKYGLGSSGAYAVLKTKSENSYLSDEEIFLKALYYSRTKQPKNSGADVAASTFGGLLYYQNGSLPKRITFPSEWRLLVGWTGHPAITSKLVEENKLKKSFIERSDQIVSSMAQAIVNRDFQEFQKQIIAAEQNLELLKGVMTSKIDNAIKIAKKMGVAAKISGAGAGDNVISFCRDKKIEEKIKAEWKKAGIISLDLHMYFGNER</sequence>
<proteinExistence type="predicted"/>
<evidence type="ECO:0000256" key="4">
    <source>
        <dbReference type="ARBA" id="ARBA00022741"/>
    </source>
</evidence>
<dbReference type="Proteomes" id="UP000030023">
    <property type="component" value="Unassembled WGS sequence"/>
</dbReference>
<comment type="pathway">
    <text evidence="9">Isoprenoid biosynthesis; isopentenyl diphosphate biosynthesis via mevalonate pathway; isopentenyl diphosphate from (R)-mevalonate: step 1/3.</text>
</comment>
<dbReference type="SUPFAM" id="SSF54211">
    <property type="entry name" value="Ribosomal protein S5 domain 2-like"/>
    <property type="match status" value="1"/>
</dbReference>
<evidence type="ECO:0000259" key="10">
    <source>
        <dbReference type="Pfam" id="PF00288"/>
    </source>
</evidence>
<accession>A0ABR4XP83</accession>
<feature type="domain" description="GHMP kinase N-terminal" evidence="10">
    <location>
        <begin position="9"/>
        <end position="63"/>
    </location>
</feature>
<evidence type="ECO:0000259" key="11">
    <source>
        <dbReference type="Pfam" id="PF08544"/>
    </source>
</evidence>
<keyword evidence="7" id="KW-0460">Magnesium</keyword>
<evidence type="ECO:0000256" key="1">
    <source>
        <dbReference type="ARBA" id="ARBA00022490"/>
    </source>
</evidence>
<dbReference type="InterPro" id="IPR036554">
    <property type="entry name" value="GHMP_kinase_C_sf"/>
</dbReference>
<dbReference type="InterPro" id="IPR006204">
    <property type="entry name" value="GHMP_kinase_N_dom"/>
</dbReference>
<feature type="non-terminal residue" evidence="12">
    <location>
        <position position="1"/>
    </location>
</feature>
<evidence type="ECO:0000256" key="2">
    <source>
        <dbReference type="ARBA" id="ARBA00022516"/>
    </source>
</evidence>
<comment type="caution">
    <text evidence="12">The sequence shown here is derived from an EMBL/GenBank/DDBJ whole genome shotgun (WGS) entry which is preliminary data.</text>
</comment>
<dbReference type="Gene3D" id="3.30.230.10">
    <property type="match status" value="1"/>
</dbReference>
<keyword evidence="8" id="KW-0443">Lipid metabolism</keyword>
<dbReference type="InterPro" id="IPR020568">
    <property type="entry name" value="Ribosomal_Su5_D2-typ_SF"/>
</dbReference>
<keyword evidence="5 12" id="KW-0418">Kinase</keyword>
<keyword evidence="1" id="KW-0963">Cytoplasm</keyword>
<keyword evidence="3" id="KW-0808">Transferase</keyword>
<dbReference type="SUPFAM" id="SSF55060">
    <property type="entry name" value="GHMP Kinase, C-terminal domain"/>
    <property type="match status" value="1"/>
</dbReference>
<evidence type="ECO:0000313" key="12">
    <source>
        <dbReference type="EMBL" id="KGO22291.1"/>
    </source>
</evidence>
<reference evidence="12 13" key="1">
    <citation type="journal article" date="2014" name="Antonie Van Leeuwenhoek">
        <title>Oenococcus alcoholitolerans sp. nov., a lactic acid bacteria isolated from cachaca and ethanol fermentation processes.</title>
        <authorList>
            <person name="Badotti F."/>
            <person name="Moreira A.P."/>
            <person name="Tonon L.A."/>
            <person name="de Lucena B.T."/>
            <person name="Gomes Fde C."/>
            <person name="Kruger R."/>
            <person name="Thompson C.C."/>
            <person name="de Morais M.A.Jr."/>
            <person name="Rosa C.A."/>
            <person name="Thompson F.L."/>
        </authorList>
    </citation>
    <scope>NUCLEOTIDE SEQUENCE [LARGE SCALE GENOMIC DNA]</scope>
    <source>
        <strain evidence="12 13">UFRJ-M7.2.18</strain>
    </source>
</reference>
<keyword evidence="13" id="KW-1185">Reference proteome</keyword>
<evidence type="ECO:0000256" key="6">
    <source>
        <dbReference type="ARBA" id="ARBA00022840"/>
    </source>
</evidence>
<evidence type="ECO:0000256" key="9">
    <source>
        <dbReference type="ARBA" id="ARBA00029438"/>
    </source>
</evidence>
<evidence type="ECO:0000313" key="13">
    <source>
        <dbReference type="Proteomes" id="UP000030023"/>
    </source>
</evidence>
<dbReference type="InterPro" id="IPR006205">
    <property type="entry name" value="Mev_gal_kin"/>
</dbReference>
<dbReference type="PANTHER" id="PTHR43290">
    <property type="entry name" value="MEVALONATE KINASE"/>
    <property type="match status" value="1"/>
</dbReference>
<feature type="domain" description="GHMP kinase C-terminal" evidence="11">
    <location>
        <begin position="119"/>
        <end position="199"/>
    </location>
</feature>
<dbReference type="EMBL" id="AXCV01000564">
    <property type="protein sequence ID" value="KGO22291.1"/>
    <property type="molecule type" value="Genomic_DNA"/>
</dbReference>
<name>A0ABR4XP83_9LACO</name>
<keyword evidence="2" id="KW-0444">Lipid biosynthesis</keyword>